<proteinExistence type="predicted"/>
<protein>
    <submittedName>
        <fullName evidence="1">Uncharacterized protein</fullName>
    </submittedName>
</protein>
<reference evidence="1" key="1">
    <citation type="submission" date="2022-01" db="EMBL/GenBank/DDBJ databases">
        <title>Genome sequencing of Zunongwangia sp. M21534 genome.</title>
        <authorList>
            <person name="Chen Y."/>
            <person name="Dong C."/>
            <person name="Shao Z."/>
        </authorList>
    </citation>
    <scope>NUCLEOTIDE SEQUENCE</scope>
    <source>
        <strain evidence="1">MCCC M21534</strain>
    </source>
</reference>
<organism evidence="1 2">
    <name type="scientific">Zunongwangia pacifica</name>
    <dbReference type="NCBI Taxonomy" id="2911062"/>
    <lineage>
        <taxon>Bacteria</taxon>
        <taxon>Pseudomonadati</taxon>
        <taxon>Bacteroidota</taxon>
        <taxon>Flavobacteriia</taxon>
        <taxon>Flavobacteriales</taxon>
        <taxon>Flavobacteriaceae</taxon>
        <taxon>Zunongwangia</taxon>
    </lineage>
</organism>
<evidence type="ECO:0000313" key="2">
    <source>
        <dbReference type="Proteomes" id="UP001139521"/>
    </source>
</evidence>
<sequence length="88" mass="10035">MEALKLEKDIIGIIQEVCNHNEVNEVVNENFYPGNFIMSQVLISIFSQIEIKTGITIPNDCYIFYDGKTKKQLSIKEAAIKLLELSKN</sequence>
<accession>A0A9X2CLZ0</accession>
<gene>
    <name evidence="1" type="ORF">L1967_01285</name>
</gene>
<dbReference type="Proteomes" id="UP001139521">
    <property type="component" value="Unassembled WGS sequence"/>
</dbReference>
<dbReference type="EMBL" id="JAKHSK010000001">
    <property type="protein sequence ID" value="MCL6216914.1"/>
    <property type="molecule type" value="Genomic_DNA"/>
</dbReference>
<dbReference type="RefSeq" id="WP_249599898.1">
    <property type="nucleotide sequence ID" value="NZ_JAKHSK010000001.1"/>
</dbReference>
<dbReference type="AlphaFoldDB" id="A0A9X2CLZ0"/>
<comment type="caution">
    <text evidence="1">The sequence shown here is derived from an EMBL/GenBank/DDBJ whole genome shotgun (WGS) entry which is preliminary data.</text>
</comment>
<keyword evidence="2" id="KW-1185">Reference proteome</keyword>
<name>A0A9X2CLZ0_9FLAO</name>
<evidence type="ECO:0000313" key="1">
    <source>
        <dbReference type="EMBL" id="MCL6216914.1"/>
    </source>
</evidence>